<feature type="region of interest" description="Disordered" evidence="1">
    <location>
        <begin position="451"/>
        <end position="516"/>
    </location>
</feature>
<feature type="region of interest" description="Disordered" evidence="1">
    <location>
        <begin position="335"/>
        <end position="408"/>
    </location>
</feature>
<dbReference type="OrthoDB" id="3351491at2759"/>
<feature type="transmembrane region" description="Helical" evidence="2">
    <location>
        <begin position="148"/>
        <end position="167"/>
    </location>
</feature>
<keyword evidence="4" id="KW-1185">Reference proteome</keyword>
<evidence type="ECO:0000313" key="4">
    <source>
        <dbReference type="Proteomes" id="UP000059188"/>
    </source>
</evidence>
<feature type="transmembrane region" description="Helical" evidence="2">
    <location>
        <begin position="32"/>
        <end position="54"/>
    </location>
</feature>
<keyword evidence="2" id="KW-0472">Membrane</keyword>
<feature type="transmembrane region" description="Helical" evidence="2">
    <location>
        <begin position="225"/>
        <end position="249"/>
    </location>
</feature>
<feature type="transmembrane region" description="Helical" evidence="2">
    <location>
        <begin position="270"/>
        <end position="291"/>
    </location>
</feature>
<feature type="region of interest" description="Disordered" evidence="1">
    <location>
        <begin position="599"/>
        <end position="622"/>
    </location>
</feature>
<name>A0A0B7FP72_THACB</name>
<evidence type="ECO:0000256" key="2">
    <source>
        <dbReference type="SAM" id="Phobius"/>
    </source>
</evidence>
<feature type="transmembrane region" description="Helical" evidence="2">
    <location>
        <begin position="187"/>
        <end position="205"/>
    </location>
</feature>
<proteinExistence type="predicted"/>
<evidence type="ECO:0000256" key="1">
    <source>
        <dbReference type="SAM" id="MobiDB-lite"/>
    </source>
</evidence>
<dbReference type="EMBL" id="LN679103">
    <property type="protein sequence ID" value="CEL59485.1"/>
    <property type="molecule type" value="Genomic_DNA"/>
</dbReference>
<dbReference type="STRING" id="1108050.A0A0B7FP72"/>
<dbReference type="AlphaFoldDB" id="A0A0B7FP72"/>
<gene>
    <name evidence="3" type="ORF">RSOLAG1IB_03418</name>
</gene>
<feature type="compositionally biased region" description="Basic and acidic residues" evidence="1">
    <location>
        <begin position="341"/>
        <end position="361"/>
    </location>
</feature>
<protein>
    <submittedName>
        <fullName evidence="3">Uncharacterized protein</fullName>
    </submittedName>
</protein>
<keyword evidence="2" id="KW-0812">Transmembrane</keyword>
<evidence type="ECO:0000313" key="3">
    <source>
        <dbReference type="EMBL" id="CEL59485.1"/>
    </source>
</evidence>
<sequence>MSFFSSYASSLVSLGLESPSSQEFVDRPDLRTISAFFLGWSFIACLRYLALAIVRHPFTAHVIRAVLRKPILITISERQEKNIDLEEGNHVQNWLRSTLESSARMASDRPEGTRHLSVVLTAAFTLAILTSFLSLLDFRSSDQDVLCIIVIAWAGISVSCGKLAGLLRITFDLQRLGASRVERIGSWVLLVMSFGATLAHVTISIGATRDVRQIPGISLCYRRHFLLTSLVVSLLNIALELYFMGRTFFLLVPHFLQFHHKVEVMMDVRVARVASILVLDLLTLLPSALSINTAAEFIPLSLGILFVLAAFNHHPPKPSDGQSFRMSLSHRTSVVTFPRNNKPDEGSVSSEKEPQPKRDELPTVESARPSSSRNNSLSSSPGPKRHTRHKSRDVSRSSHISYDSEAEARSVRGAVVSFAFRSREVEPVPAIPYGVYQPKLMASPVIISRATQSPSPVSDVGTHGHSGFRVAPSPLSRDSGILHPEEKPLPPSKSPTDSHPPSLKKNSIIGPSSQNLPSISLDGVHIIALRKPEQARHESTKTLSYTMSSAASQGFSYTGPDLHHYSMGSQSAIYEARDYLAAPPQSTGPIRTPTFGMTTKGSVASSSAGSVSASRSGTRSVF</sequence>
<reference evidence="3 4" key="1">
    <citation type="submission" date="2014-11" db="EMBL/GenBank/DDBJ databases">
        <authorList>
            <person name="Wibberg Daniel"/>
        </authorList>
    </citation>
    <scope>NUCLEOTIDE SEQUENCE [LARGE SCALE GENOMIC DNA]</scope>
    <source>
        <strain evidence="3">Rhizoctonia solani AG1-IB 7/3/14</strain>
    </source>
</reference>
<feature type="transmembrane region" description="Helical" evidence="2">
    <location>
        <begin position="115"/>
        <end position="136"/>
    </location>
</feature>
<feature type="compositionally biased region" description="Low complexity" evidence="1">
    <location>
        <begin position="366"/>
        <end position="381"/>
    </location>
</feature>
<accession>A0A0B7FP72</accession>
<organism evidence="3 4">
    <name type="scientific">Thanatephorus cucumeris (strain AG1-IB / isolate 7/3/14)</name>
    <name type="common">Lettuce bottom rot fungus</name>
    <name type="synonym">Rhizoctonia solani</name>
    <dbReference type="NCBI Taxonomy" id="1108050"/>
    <lineage>
        <taxon>Eukaryota</taxon>
        <taxon>Fungi</taxon>
        <taxon>Dikarya</taxon>
        <taxon>Basidiomycota</taxon>
        <taxon>Agaricomycotina</taxon>
        <taxon>Agaricomycetes</taxon>
        <taxon>Cantharellales</taxon>
        <taxon>Ceratobasidiaceae</taxon>
        <taxon>Rhizoctonia</taxon>
        <taxon>Rhizoctonia solani AG-1</taxon>
    </lineage>
</organism>
<dbReference type="Proteomes" id="UP000059188">
    <property type="component" value="Unassembled WGS sequence"/>
</dbReference>
<keyword evidence="2" id="KW-1133">Transmembrane helix</keyword>